<dbReference type="EMBL" id="CP012600">
    <property type="protein sequence ID" value="ALC81688.1"/>
    <property type="molecule type" value="Genomic_DNA"/>
</dbReference>
<keyword evidence="5" id="KW-0235">DNA replication</keyword>
<dbReference type="GO" id="GO:0003677">
    <property type="term" value="F:DNA binding"/>
    <property type="evidence" value="ECO:0007669"/>
    <property type="project" value="InterPro"/>
</dbReference>
<reference evidence="12" key="1">
    <citation type="submission" date="2015-08" db="EMBL/GenBank/DDBJ databases">
        <title>Genome sequencing project for genomic taxonomy and phylogenomics of Bacillus-like bacteria.</title>
        <authorList>
            <person name="Liu B."/>
            <person name="Wang J."/>
            <person name="Zhu Y."/>
            <person name="Liu G."/>
            <person name="Chen Q."/>
            <person name="Chen Z."/>
            <person name="Lan J."/>
            <person name="Che J."/>
            <person name="Ge C."/>
            <person name="Shi H."/>
            <person name="Pan Z."/>
            <person name="Liu X."/>
        </authorList>
    </citation>
    <scope>NUCLEOTIDE SEQUENCE [LARGE SCALE GENOMIC DNA]</scope>
    <source>
        <strain evidence="12">FJAT-4402</strain>
    </source>
</reference>
<dbReference type="Gene3D" id="1.10.8.60">
    <property type="match status" value="1"/>
</dbReference>
<evidence type="ECO:0000256" key="3">
    <source>
        <dbReference type="ARBA" id="ARBA00022679"/>
    </source>
</evidence>
<organism evidence="11 12">
    <name type="scientific">Bacillus gobiensis</name>
    <dbReference type="NCBI Taxonomy" id="1441095"/>
    <lineage>
        <taxon>Bacteria</taxon>
        <taxon>Bacillati</taxon>
        <taxon>Bacillota</taxon>
        <taxon>Bacilli</taxon>
        <taxon>Bacillales</taxon>
        <taxon>Bacillaceae</taxon>
        <taxon>Bacillus</taxon>
    </lineage>
</organism>
<evidence type="ECO:0000256" key="2">
    <source>
        <dbReference type="ARBA" id="ARBA00017703"/>
    </source>
</evidence>
<dbReference type="GO" id="GO:0003887">
    <property type="term" value="F:DNA-directed DNA polymerase activity"/>
    <property type="evidence" value="ECO:0007669"/>
    <property type="project" value="UniProtKB-KW"/>
</dbReference>
<evidence type="ECO:0000256" key="7">
    <source>
        <dbReference type="ARBA" id="ARBA00034754"/>
    </source>
</evidence>
<dbReference type="EC" id="2.7.7.7" evidence="1"/>
<evidence type="ECO:0000313" key="12">
    <source>
        <dbReference type="Proteomes" id="UP000067625"/>
    </source>
</evidence>
<reference evidence="11 12" key="2">
    <citation type="journal article" date="2016" name="Int. J. Syst. Evol. Microbiol.">
        <title>Bacillus gobiensis sp. nov., isolated from a soil sample.</title>
        <authorList>
            <person name="Liu B."/>
            <person name="Liu G.H."/>
            <person name="Cetin S."/>
            <person name="Schumann P."/>
            <person name="Pan Z.Z."/>
            <person name="Chen Q.Q."/>
        </authorList>
    </citation>
    <scope>NUCLEOTIDE SEQUENCE [LARGE SCALE GENOMIC DNA]</scope>
    <source>
        <strain evidence="11 12">FJAT-4402</strain>
    </source>
</reference>
<dbReference type="Gene3D" id="3.40.50.300">
    <property type="entry name" value="P-loop containing nucleotide triphosphate hydrolases"/>
    <property type="match status" value="1"/>
</dbReference>
<evidence type="ECO:0000259" key="9">
    <source>
        <dbReference type="Pfam" id="PF06144"/>
    </source>
</evidence>
<keyword evidence="12" id="KW-1185">Reference proteome</keyword>
<dbReference type="InterPro" id="IPR048466">
    <property type="entry name" value="DNA_pol3_delta-like_C"/>
</dbReference>
<evidence type="ECO:0000313" key="11">
    <source>
        <dbReference type="EMBL" id="ALC81688.1"/>
    </source>
</evidence>
<dbReference type="InterPro" id="IPR008921">
    <property type="entry name" value="DNA_pol3_clamp-load_cplx_C"/>
</dbReference>
<evidence type="ECO:0000256" key="4">
    <source>
        <dbReference type="ARBA" id="ARBA00022695"/>
    </source>
</evidence>
<protein>
    <recommendedName>
        <fullName evidence="2">DNA polymerase III subunit delta</fullName>
        <ecNumber evidence="1">2.7.7.7</ecNumber>
    </recommendedName>
</protein>
<evidence type="ECO:0000256" key="1">
    <source>
        <dbReference type="ARBA" id="ARBA00012417"/>
    </source>
</evidence>
<dbReference type="GO" id="GO:0006261">
    <property type="term" value="P:DNA-templated DNA replication"/>
    <property type="evidence" value="ECO:0007669"/>
    <property type="project" value="TreeGrafter"/>
</dbReference>
<dbReference type="PATRIC" id="fig|1441095.3.peg.1921"/>
<evidence type="ECO:0000259" key="10">
    <source>
        <dbReference type="Pfam" id="PF21694"/>
    </source>
</evidence>
<dbReference type="SUPFAM" id="SSF52540">
    <property type="entry name" value="P-loop containing nucleoside triphosphate hydrolases"/>
    <property type="match status" value="1"/>
</dbReference>
<dbReference type="Gene3D" id="1.20.272.10">
    <property type="match status" value="1"/>
</dbReference>
<evidence type="ECO:0000256" key="5">
    <source>
        <dbReference type="ARBA" id="ARBA00022705"/>
    </source>
</evidence>
<keyword evidence="3" id="KW-0808">Transferase</keyword>
<dbReference type="AlphaFoldDB" id="A0A0M4FXA6"/>
<keyword evidence="6" id="KW-0239">DNA-directed DNA polymerase</keyword>
<dbReference type="OrthoDB" id="9775929at2"/>
<dbReference type="SUPFAM" id="SSF48019">
    <property type="entry name" value="post-AAA+ oligomerization domain-like"/>
    <property type="match status" value="1"/>
</dbReference>
<evidence type="ECO:0000256" key="6">
    <source>
        <dbReference type="ARBA" id="ARBA00022932"/>
    </source>
</evidence>
<feature type="domain" description="DNA polymerase III delta subunit-like C-terminal" evidence="10">
    <location>
        <begin position="216"/>
        <end position="335"/>
    </location>
</feature>
<dbReference type="PANTHER" id="PTHR34388">
    <property type="entry name" value="DNA POLYMERASE III SUBUNIT DELTA"/>
    <property type="match status" value="1"/>
</dbReference>
<comment type="similarity">
    <text evidence="7">Belongs to the DNA polymerase HolA subunit family.</text>
</comment>
<name>A0A0M4FXA6_9BACI</name>
<dbReference type="InterPro" id="IPR027417">
    <property type="entry name" value="P-loop_NTPase"/>
</dbReference>
<dbReference type="NCBIfam" id="TIGR01128">
    <property type="entry name" value="holA"/>
    <property type="match status" value="1"/>
</dbReference>
<dbReference type="RefSeq" id="WP_053603449.1">
    <property type="nucleotide sequence ID" value="NZ_CP012600.1"/>
</dbReference>
<evidence type="ECO:0000256" key="8">
    <source>
        <dbReference type="ARBA" id="ARBA00049244"/>
    </source>
</evidence>
<dbReference type="Proteomes" id="UP000067625">
    <property type="component" value="Chromosome"/>
</dbReference>
<dbReference type="GO" id="GO:0009360">
    <property type="term" value="C:DNA polymerase III complex"/>
    <property type="evidence" value="ECO:0007669"/>
    <property type="project" value="InterPro"/>
</dbReference>
<keyword evidence="4" id="KW-0548">Nucleotidyltransferase</keyword>
<sequence length="339" mass="39209">MVLQVWKDIKKGKIEPVYCIYGKELYLIQETVSLLKKAVVEEGTKDFNFSVFDLEEESIGYAIEDAETFPFMGDKRLVIAKNPSFLSTEKKKDKIDHPLDRLETYIKTPAPYTVFILYAPYEKLDERKKVTKLLKKEASMVEAKELSGSDLTEFTLNLVAAENKTMQPEAAQELLMLTSGNLSAIAQEVKKLCTYKINQEDITVDDVNTLVARNLEQNIFELINKIVSKKRTEALQIFYDLIKQKEEPIKMLALIMNQFRLIHHVKYFQKQGYGQKHIASNIKIHPFRVKLALDQARLFSEHELTEISKTLAEMDYEMKSGKRDKQLILELFLLNVLKS</sequence>
<feature type="domain" description="DNA polymerase III delta N-terminal" evidence="9">
    <location>
        <begin position="18"/>
        <end position="144"/>
    </location>
</feature>
<accession>A0A0M4FXA6</accession>
<comment type="catalytic activity">
    <reaction evidence="8">
        <text>DNA(n) + a 2'-deoxyribonucleoside 5'-triphosphate = DNA(n+1) + diphosphate</text>
        <dbReference type="Rhea" id="RHEA:22508"/>
        <dbReference type="Rhea" id="RHEA-COMP:17339"/>
        <dbReference type="Rhea" id="RHEA-COMP:17340"/>
        <dbReference type="ChEBI" id="CHEBI:33019"/>
        <dbReference type="ChEBI" id="CHEBI:61560"/>
        <dbReference type="ChEBI" id="CHEBI:173112"/>
        <dbReference type="EC" id="2.7.7.7"/>
    </reaction>
</comment>
<dbReference type="STRING" id="1441095.AM592_08760"/>
<dbReference type="Pfam" id="PF06144">
    <property type="entry name" value="DNA_pol3_delta"/>
    <property type="match status" value="1"/>
</dbReference>
<dbReference type="InterPro" id="IPR005790">
    <property type="entry name" value="DNA_polIII_delta"/>
</dbReference>
<proteinExistence type="inferred from homology"/>
<dbReference type="InterPro" id="IPR010372">
    <property type="entry name" value="DNA_pol3_delta_N"/>
</dbReference>
<dbReference type="PANTHER" id="PTHR34388:SF1">
    <property type="entry name" value="DNA POLYMERASE III SUBUNIT DELTA"/>
    <property type="match status" value="1"/>
</dbReference>
<dbReference type="Pfam" id="PF21694">
    <property type="entry name" value="DNA_pol3_delta_C"/>
    <property type="match status" value="1"/>
</dbReference>
<gene>
    <name evidence="11" type="ORF">AM592_08760</name>
</gene>